<protein>
    <submittedName>
        <fullName evidence="4">MerR family transcriptional regulator</fullName>
    </submittedName>
</protein>
<dbReference type="EMBL" id="JBEYBR010000009">
    <property type="protein sequence ID" value="MEU2121351.1"/>
    <property type="molecule type" value="Genomic_DNA"/>
</dbReference>
<proteinExistence type="predicted"/>
<reference evidence="4 5" key="1">
    <citation type="submission" date="2024-06" db="EMBL/GenBank/DDBJ databases">
        <title>The Natural Products Discovery Center: Release of the First 8490 Sequenced Strains for Exploring Actinobacteria Biosynthetic Diversity.</title>
        <authorList>
            <person name="Kalkreuter E."/>
            <person name="Kautsar S.A."/>
            <person name="Yang D."/>
            <person name="Bader C.D."/>
            <person name="Teijaro C.N."/>
            <person name="Fluegel L."/>
            <person name="Davis C.M."/>
            <person name="Simpson J.R."/>
            <person name="Lauterbach L."/>
            <person name="Steele A.D."/>
            <person name="Gui C."/>
            <person name="Meng S."/>
            <person name="Li G."/>
            <person name="Viehrig K."/>
            <person name="Ye F."/>
            <person name="Su P."/>
            <person name="Kiefer A.F."/>
            <person name="Nichols A."/>
            <person name="Cepeda A.J."/>
            <person name="Yan W."/>
            <person name="Fan B."/>
            <person name="Jiang Y."/>
            <person name="Adhikari A."/>
            <person name="Zheng C.-J."/>
            <person name="Schuster L."/>
            <person name="Cowan T.M."/>
            <person name="Smanski M.J."/>
            <person name="Chevrette M.G."/>
            <person name="De Carvalho L.P.S."/>
            <person name="Shen B."/>
        </authorList>
    </citation>
    <scope>NUCLEOTIDE SEQUENCE [LARGE SCALE GENOMIC DNA]</scope>
    <source>
        <strain evidence="4 5">NPDC019434</strain>
    </source>
</reference>
<dbReference type="InterPro" id="IPR047057">
    <property type="entry name" value="MerR_fam"/>
</dbReference>
<dbReference type="SUPFAM" id="SSF46955">
    <property type="entry name" value="Putative DNA-binding domain"/>
    <property type="match status" value="1"/>
</dbReference>
<comment type="caution">
    <text evidence="4">The sequence shown here is derived from an EMBL/GenBank/DDBJ whole genome shotgun (WGS) entry which is preliminary data.</text>
</comment>
<gene>
    <name evidence="4" type="ORF">ABZ507_05895</name>
</gene>
<evidence type="ECO:0000256" key="2">
    <source>
        <dbReference type="SAM" id="MobiDB-lite"/>
    </source>
</evidence>
<organism evidence="4 5">
    <name type="scientific">Nocardia niwae</name>
    <dbReference type="NCBI Taxonomy" id="626084"/>
    <lineage>
        <taxon>Bacteria</taxon>
        <taxon>Bacillati</taxon>
        <taxon>Actinomycetota</taxon>
        <taxon>Actinomycetes</taxon>
        <taxon>Mycobacteriales</taxon>
        <taxon>Nocardiaceae</taxon>
        <taxon>Nocardia</taxon>
    </lineage>
</organism>
<dbReference type="InterPro" id="IPR009061">
    <property type="entry name" value="DNA-bd_dom_put_sf"/>
</dbReference>
<dbReference type="Gene3D" id="1.10.1660.10">
    <property type="match status" value="1"/>
</dbReference>
<dbReference type="PANTHER" id="PTHR30204">
    <property type="entry name" value="REDOX-CYCLING DRUG-SENSING TRANSCRIPTIONAL ACTIVATOR SOXR"/>
    <property type="match status" value="1"/>
</dbReference>
<dbReference type="RefSeq" id="WP_063018088.1">
    <property type="nucleotide sequence ID" value="NZ_JBEYBM010000001.1"/>
</dbReference>
<sequence length="120" mass="13012">MPQPNTDPTDPIDASGAAERLDDEDYPAYSMGRAAEILGVTPAFLRGLDANELLTPQRSAGGHRRYSRYQLRIAARARALVDAGTPLEAACRIIVLEDQLAEARALNTELSRRNPPKPGS</sequence>
<evidence type="ECO:0000313" key="4">
    <source>
        <dbReference type="EMBL" id="MEU2121351.1"/>
    </source>
</evidence>
<dbReference type="PANTHER" id="PTHR30204:SF93">
    <property type="entry name" value="HTH MERR-TYPE DOMAIN-CONTAINING PROTEIN"/>
    <property type="match status" value="1"/>
</dbReference>
<evidence type="ECO:0000259" key="3">
    <source>
        <dbReference type="PROSITE" id="PS50937"/>
    </source>
</evidence>
<feature type="domain" description="HTH merR-type" evidence="3">
    <location>
        <begin position="28"/>
        <end position="96"/>
    </location>
</feature>
<evidence type="ECO:0000313" key="5">
    <source>
        <dbReference type="Proteomes" id="UP001550535"/>
    </source>
</evidence>
<keyword evidence="1" id="KW-0238">DNA-binding</keyword>
<dbReference type="Proteomes" id="UP001550535">
    <property type="component" value="Unassembled WGS sequence"/>
</dbReference>
<dbReference type="Pfam" id="PF13411">
    <property type="entry name" value="MerR_1"/>
    <property type="match status" value="1"/>
</dbReference>
<keyword evidence="5" id="KW-1185">Reference proteome</keyword>
<dbReference type="SMART" id="SM00422">
    <property type="entry name" value="HTH_MERR"/>
    <property type="match status" value="1"/>
</dbReference>
<dbReference type="InterPro" id="IPR000551">
    <property type="entry name" value="MerR-type_HTH_dom"/>
</dbReference>
<name>A0ABV2X673_9NOCA</name>
<dbReference type="PROSITE" id="PS50937">
    <property type="entry name" value="HTH_MERR_2"/>
    <property type="match status" value="1"/>
</dbReference>
<feature type="region of interest" description="Disordered" evidence="2">
    <location>
        <begin position="1"/>
        <end position="25"/>
    </location>
</feature>
<accession>A0ABV2X673</accession>
<evidence type="ECO:0000256" key="1">
    <source>
        <dbReference type="ARBA" id="ARBA00023125"/>
    </source>
</evidence>